<dbReference type="InterPro" id="IPR008628">
    <property type="entry name" value="GPP34-like"/>
</dbReference>
<evidence type="ECO:0000256" key="4">
    <source>
        <dbReference type="ARBA" id="ARBA00023136"/>
    </source>
</evidence>
<keyword evidence="4" id="KW-0472">Membrane</keyword>
<gene>
    <name evidence="5" type="ORF">GB882_00520</name>
</gene>
<dbReference type="OrthoDB" id="4962633at2"/>
<dbReference type="EMBL" id="WHPD01000112">
    <property type="protein sequence ID" value="MPV87134.1"/>
    <property type="molecule type" value="Genomic_DNA"/>
</dbReference>
<name>A0A7J9UTQ5_9MICO</name>
<dbReference type="GO" id="GO:0005737">
    <property type="term" value="C:cytoplasm"/>
    <property type="evidence" value="ECO:0007669"/>
    <property type="project" value="UniProtKB-ARBA"/>
</dbReference>
<dbReference type="Gene3D" id="1.10.3630.10">
    <property type="entry name" value="yeast vps74-n-term truncation variant domain like"/>
    <property type="match status" value="1"/>
</dbReference>
<dbReference type="PANTHER" id="PTHR12704">
    <property type="entry name" value="TRANS-GOLGI PROTEIN GMX33"/>
    <property type="match status" value="1"/>
</dbReference>
<keyword evidence="6" id="KW-1185">Reference proteome</keyword>
<proteinExistence type="predicted"/>
<reference evidence="5 6" key="1">
    <citation type="submission" date="2019-10" db="EMBL/GenBank/DDBJ databases">
        <title>Georgenia wutianyii sp. nov. and Georgenia yuyongxinii sp. nov. isolated from plateau pika (Ochotona curzoniae) in the Qinghai-Tibet plateau of China.</title>
        <authorList>
            <person name="Tian Z."/>
        </authorList>
    </citation>
    <scope>NUCLEOTIDE SEQUENCE [LARGE SCALE GENOMIC DNA]</scope>
    <source>
        <strain evidence="5 6">JCM 15130</strain>
    </source>
</reference>
<evidence type="ECO:0000256" key="3">
    <source>
        <dbReference type="ARBA" id="ARBA00023121"/>
    </source>
</evidence>
<organism evidence="5 6">
    <name type="scientific">Georgenia ruanii</name>
    <dbReference type="NCBI Taxonomy" id="348442"/>
    <lineage>
        <taxon>Bacteria</taxon>
        <taxon>Bacillati</taxon>
        <taxon>Actinomycetota</taxon>
        <taxon>Actinomycetes</taxon>
        <taxon>Micrococcales</taxon>
        <taxon>Bogoriellaceae</taxon>
        <taxon>Georgenia</taxon>
    </lineage>
</organism>
<sequence length="226" mass="23343">MLLAEDLLLLLTDDASGRPTLDGTRLDLVLAGAVVLDLAVAGRVDVSGPGEPVRPGRLVVRAPSPTGDAVLDEALRRVAARRPAKPEAVLPGLAKQLRPTLLTRLTERGILRAAEGRVLGIFPTRAWPAADSSHEDGVRRGLHEVLVVGRSPAPREAALISLLDAAGQVPKVLAGSGLDRRELRRRARDIAAGEFAGAAVRRAIEAVTAATMAAISAGAVAASGGS</sequence>
<evidence type="ECO:0000313" key="5">
    <source>
        <dbReference type="EMBL" id="MPV87134.1"/>
    </source>
</evidence>
<comment type="caution">
    <text evidence="5">The sequence shown here is derived from an EMBL/GenBank/DDBJ whole genome shotgun (WGS) entry which is preliminary data.</text>
</comment>
<evidence type="ECO:0000256" key="1">
    <source>
        <dbReference type="ARBA" id="ARBA00004255"/>
    </source>
</evidence>
<dbReference type="InterPro" id="IPR038261">
    <property type="entry name" value="GPP34-like_sf"/>
</dbReference>
<dbReference type="Pfam" id="PF05719">
    <property type="entry name" value="GPP34"/>
    <property type="match status" value="1"/>
</dbReference>
<dbReference type="GO" id="GO:0070273">
    <property type="term" value="F:phosphatidylinositol-4-phosphate binding"/>
    <property type="evidence" value="ECO:0007669"/>
    <property type="project" value="InterPro"/>
</dbReference>
<keyword evidence="2" id="KW-0333">Golgi apparatus</keyword>
<comment type="subcellular location">
    <subcellularLocation>
        <location evidence="1">Golgi apparatus membrane</location>
        <topology evidence="1">Peripheral membrane protein</topology>
        <orientation evidence="1">Cytoplasmic side</orientation>
    </subcellularLocation>
</comment>
<keyword evidence="3" id="KW-0446">Lipid-binding</keyword>
<evidence type="ECO:0000256" key="2">
    <source>
        <dbReference type="ARBA" id="ARBA00023034"/>
    </source>
</evidence>
<dbReference type="GO" id="GO:0012505">
    <property type="term" value="C:endomembrane system"/>
    <property type="evidence" value="ECO:0007669"/>
    <property type="project" value="UniProtKB-ARBA"/>
</dbReference>
<dbReference type="PANTHER" id="PTHR12704:SF2">
    <property type="entry name" value="GOLGI PHOSPHOPROTEIN 3 HOMOLOG SAURON"/>
    <property type="match status" value="1"/>
</dbReference>
<accession>A0A7J9UTQ5</accession>
<evidence type="ECO:0000313" key="6">
    <source>
        <dbReference type="Proteomes" id="UP000429644"/>
    </source>
</evidence>
<dbReference type="RefSeq" id="WP_152229692.1">
    <property type="nucleotide sequence ID" value="NZ_BAAAOT010000001.1"/>
</dbReference>
<dbReference type="Proteomes" id="UP000429644">
    <property type="component" value="Unassembled WGS sequence"/>
</dbReference>
<dbReference type="AlphaFoldDB" id="A0A7J9UTQ5"/>
<protein>
    <submittedName>
        <fullName evidence="5">GPP34 family phosphoprotein</fullName>
    </submittedName>
</protein>